<dbReference type="InterPro" id="IPR038576">
    <property type="entry name" value="Methyltransf_Zn-bd_dom_put_sf"/>
</dbReference>
<sequence>MSRAGEIKEWAVCRVCGNDKLTPVLSLGDLCASDFLAPGEEHLARAYPLTLVLCDKGGGGCGLLQLKHTVSPETLYRNYWYRSGMNTSMTRELHGIARKAESLLDLRERDFVLDIAANDGTLLRGYHTSGIRLTGFEPAKNLAEYNAVGTDRIIPEFFDAKLWEDEFGGQKVKVITAIAMFYDLENPNQFVADAAKILDDEGIFIIQMSYLPLMLSQNAFDNILHEHLEYYSLLALESLLARHGLEAFDVELNDVNGGSFRIYIRHKGKGKTIRVSEGAYERLQNLRNEEEQSGLHTKTIYDEFVARVHNTKDKVVDFIKREKENGKTTYVYGASTKGNTLLQFFNLNHTLITAAAERNPDKWGKKTVATNIPIISEEEARTAMPDYFLVLPWHFLGEFKEREIDFLRRGGKFIVPLPIPHLHDGEKEIYL</sequence>
<evidence type="ECO:0008006" key="5">
    <source>
        <dbReference type="Google" id="ProtNLM"/>
    </source>
</evidence>
<dbReference type="EMBL" id="MHLB01000034">
    <property type="protein sequence ID" value="OGZ01630.1"/>
    <property type="molecule type" value="Genomic_DNA"/>
</dbReference>
<protein>
    <recommendedName>
        <fullName evidence="5">Methyltransferase</fullName>
    </recommendedName>
</protein>
<reference evidence="3 4" key="1">
    <citation type="journal article" date="2016" name="Nat. Commun.">
        <title>Thousands of microbial genomes shed light on interconnected biogeochemical processes in an aquifer system.</title>
        <authorList>
            <person name="Anantharaman K."/>
            <person name="Brown C.T."/>
            <person name="Hug L.A."/>
            <person name="Sharon I."/>
            <person name="Castelle C.J."/>
            <person name="Probst A.J."/>
            <person name="Thomas B.C."/>
            <person name="Singh A."/>
            <person name="Wilkins M.J."/>
            <person name="Karaoz U."/>
            <person name="Brodie E.L."/>
            <person name="Williams K.H."/>
            <person name="Hubbard S.S."/>
            <person name="Banfield J.F."/>
        </authorList>
    </citation>
    <scope>NUCLEOTIDE SEQUENCE [LARGE SCALE GENOMIC DNA]</scope>
</reference>
<dbReference type="SUPFAM" id="SSF53335">
    <property type="entry name" value="S-adenosyl-L-methionine-dependent methyltransferases"/>
    <property type="match status" value="1"/>
</dbReference>
<dbReference type="Pfam" id="PF13489">
    <property type="entry name" value="Methyltransf_23"/>
    <property type="match status" value="1"/>
</dbReference>
<name>A0A1G2CLL9_9BACT</name>
<dbReference type="Gene3D" id="3.40.50.720">
    <property type="entry name" value="NAD(P)-binding Rossmann-like Domain"/>
    <property type="match status" value="1"/>
</dbReference>
<comment type="caution">
    <text evidence="3">The sequence shown here is derived from an EMBL/GenBank/DDBJ whole genome shotgun (WGS) entry which is preliminary data.</text>
</comment>
<gene>
    <name evidence="3" type="ORF">A2946_02035</name>
</gene>
<accession>A0A1G2CLL9</accession>
<dbReference type="Gene3D" id="3.40.50.150">
    <property type="entry name" value="Vaccinia Virus protein VP39"/>
    <property type="match status" value="1"/>
</dbReference>
<feature type="domain" description="Methyltransferase putative zinc binding" evidence="1">
    <location>
        <begin position="13"/>
        <end position="76"/>
    </location>
</feature>
<dbReference type="Pfam" id="PF08421">
    <property type="entry name" value="Methyltransf_13"/>
    <property type="match status" value="1"/>
</dbReference>
<dbReference type="Proteomes" id="UP000178348">
    <property type="component" value="Unassembled WGS sequence"/>
</dbReference>
<proteinExistence type="predicted"/>
<evidence type="ECO:0000313" key="3">
    <source>
        <dbReference type="EMBL" id="OGZ01630.1"/>
    </source>
</evidence>
<dbReference type="InterPro" id="IPR013691">
    <property type="entry name" value="MeTrfase_14"/>
</dbReference>
<organism evidence="3 4">
    <name type="scientific">Candidatus Liptonbacteria bacterium RIFCSPLOWO2_01_FULL_53_13</name>
    <dbReference type="NCBI Taxonomy" id="1798651"/>
    <lineage>
        <taxon>Bacteria</taxon>
        <taxon>Candidatus Liptoniibacteriota</taxon>
    </lineage>
</organism>
<dbReference type="InterPro" id="IPR013630">
    <property type="entry name" value="Methyltransf_Zn-bd_dom_put"/>
</dbReference>
<dbReference type="InterPro" id="IPR029063">
    <property type="entry name" value="SAM-dependent_MTases_sf"/>
</dbReference>
<dbReference type="Pfam" id="PF08484">
    <property type="entry name" value="Methyltransf_14"/>
    <property type="match status" value="1"/>
</dbReference>
<evidence type="ECO:0000259" key="1">
    <source>
        <dbReference type="Pfam" id="PF08421"/>
    </source>
</evidence>
<dbReference type="AlphaFoldDB" id="A0A1G2CLL9"/>
<feature type="domain" description="C-methyltransferase" evidence="2">
    <location>
        <begin position="255"/>
        <end position="418"/>
    </location>
</feature>
<dbReference type="Gene3D" id="6.20.50.110">
    <property type="entry name" value="Methyltransferase, zinc-binding domain"/>
    <property type="match status" value="1"/>
</dbReference>
<evidence type="ECO:0000259" key="2">
    <source>
        <dbReference type="Pfam" id="PF08484"/>
    </source>
</evidence>
<evidence type="ECO:0000313" key="4">
    <source>
        <dbReference type="Proteomes" id="UP000178348"/>
    </source>
</evidence>